<proteinExistence type="predicted"/>
<keyword evidence="1" id="KW-1133">Transmembrane helix</keyword>
<organism evidence="2 3">
    <name type="scientific">Thalassiosira oceanica</name>
    <name type="common">Marine diatom</name>
    <dbReference type="NCBI Taxonomy" id="159749"/>
    <lineage>
        <taxon>Eukaryota</taxon>
        <taxon>Sar</taxon>
        <taxon>Stramenopiles</taxon>
        <taxon>Ochrophyta</taxon>
        <taxon>Bacillariophyta</taxon>
        <taxon>Coscinodiscophyceae</taxon>
        <taxon>Thalassiosirophycidae</taxon>
        <taxon>Thalassiosirales</taxon>
        <taxon>Thalassiosiraceae</taxon>
        <taxon>Thalassiosira</taxon>
    </lineage>
</organism>
<name>K0RYH7_THAOC</name>
<keyword evidence="3" id="KW-1185">Reference proteome</keyword>
<evidence type="ECO:0000313" key="3">
    <source>
        <dbReference type="Proteomes" id="UP000266841"/>
    </source>
</evidence>
<evidence type="ECO:0000313" key="2">
    <source>
        <dbReference type="EMBL" id="EJK58838.1"/>
    </source>
</evidence>
<dbReference type="PROSITE" id="PS51257">
    <property type="entry name" value="PROKAR_LIPOPROTEIN"/>
    <property type="match status" value="1"/>
</dbReference>
<comment type="caution">
    <text evidence="2">The sequence shown here is derived from an EMBL/GenBank/DDBJ whole genome shotgun (WGS) entry which is preliminary data.</text>
</comment>
<protein>
    <submittedName>
        <fullName evidence="2">Uncharacterized protein</fullName>
    </submittedName>
</protein>
<sequence length="306" mass="33908">MVLSPKTTAQIVSAMSCFYFVSITFTNFAAKNYGEENASEQTVRAYQWIALSFGFTLVPFLLAGKSPLSLHVFDVRKPIPNFYFLTLIELLVTTKVKAAGDSDAKLRRVLIFFMYWTCVNIGSMNHAGPQHAGGVFVDKEHKINTVMQLAMFILAGMAISCGPPVYAEESYFKISSNVKLSLLVSDLAFFFWYLDIGTIGPGYAKYWPDFDPTDVYAYDGIRWFAAAVFSGSLWLKHAIAYGDGEAQKLLCQWSVLNNVINEVLIRYTSLGDKMPAAAMNEGTVLRLVLIGVAVWALMGAGKKKEA</sequence>
<keyword evidence="1" id="KW-0472">Membrane</keyword>
<reference evidence="2 3" key="1">
    <citation type="journal article" date="2012" name="Genome Biol.">
        <title>Genome and low-iron response of an oceanic diatom adapted to chronic iron limitation.</title>
        <authorList>
            <person name="Lommer M."/>
            <person name="Specht M."/>
            <person name="Roy A.S."/>
            <person name="Kraemer L."/>
            <person name="Andreson R."/>
            <person name="Gutowska M.A."/>
            <person name="Wolf J."/>
            <person name="Bergner S.V."/>
            <person name="Schilhabel M.B."/>
            <person name="Klostermeier U.C."/>
            <person name="Beiko R.G."/>
            <person name="Rosenstiel P."/>
            <person name="Hippler M."/>
            <person name="Laroche J."/>
        </authorList>
    </citation>
    <scope>NUCLEOTIDE SEQUENCE [LARGE SCALE GENOMIC DNA]</scope>
    <source>
        <strain evidence="2 3">CCMP1005</strain>
    </source>
</reference>
<feature type="transmembrane region" description="Helical" evidence="1">
    <location>
        <begin position="45"/>
        <end position="62"/>
    </location>
</feature>
<feature type="transmembrane region" description="Helical" evidence="1">
    <location>
        <begin position="82"/>
        <end position="98"/>
    </location>
</feature>
<feature type="transmembrane region" description="Helical" evidence="1">
    <location>
        <begin position="12"/>
        <end position="33"/>
    </location>
</feature>
<accession>K0RYH7</accession>
<evidence type="ECO:0000256" key="1">
    <source>
        <dbReference type="SAM" id="Phobius"/>
    </source>
</evidence>
<keyword evidence="1" id="KW-0812">Transmembrane</keyword>
<feature type="transmembrane region" description="Helical" evidence="1">
    <location>
        <begin position="283"/>
        <end position="301"/>
    </location>
</feature>
<dbReference type="Proteomes" id="UP000266841">
    <property type="component" value="Unassembled WGS sequence"/>
</dbReference>
<feature type="transmembrane region" description="Helical" evidence="1">
    <location>
        <begin position="178"/>
        <end position="194"/>
    </location>
</feature>
<gene>
    <name evidence="2" type="ORF">THAOC_21003</name>
</gene>
<feature type="transmembrane region" description="Helical" evidence="1">
    <location>
        <begin position="110"/>
        <end position="127"/>
    </location>
</feature>
<dbReference type="AlphaFoldDB" id="K0RYH7"/>
<feature type="transmembrane region" description="Helical" evidence="1">
    <location>
        <begin position="147"/>
        <end position="166"/>
    </location>
</feature>
<dbReference type="EMBL" id="AGNL01024125">
    <property type="protein sequence ID" value="EJK58838.1"/>
    <property type="molecule type" value="Genomic_DNA"/>
</dbReference>